<feature type="compositionally biased region" description="Low complexity" evidence="1">
    <location>
        <begin position="56"/>
        <end position="70"/>
    </location>
</feature>
<dbReference type="EMBL" id="JAAXPG010000012">
    <property type="protein sequence ID" value="NKY98791.1"/>
    <property type="molecule type" value="Genomic_DNA"/>
</dbReference>
<dbReference type="RefSeq" id="WP_061078724.1">
    <property type="nucleotide sequence ID" value="NZ_JAAXPG010000012.1"/>
</dbReference>
<name>A0A7X6MCA8_9ACTN</name>
<dbReference type="AlphaFoldDB" id="A0A7X6MCA8"/>
<gene>
    <name evidence="2" type="ORF">HGB44_14145</name>
</gene>
<comment type="caution">
    <text evidence="2">The sequence shown here is derived from an EMBL/GenBank/DDBJ whole genome shotgun (WGS) entry which is preliminary data.</text>
</comment>
<feature type="compositionally biased region" description="Gly residues" evidence="1">
    <location>
        <begin position="15"/>
        <end position="24"/>
    </location>
</feature>
<accession>A0A7X6MCA8</accession>
<evidence type="ECO:0000313" key="3">
    <source>
        <dbReference type="Proteomes" id="UP000553209"/>
    </source>
</evidence>
<reference evidence="2 3" key="1">
    <citation type="submission" date="2020-04" db="EMBL/GenBank/DDBJ databases">
        <title>MicrobeNet Type strains.</title>
        <authorList>
            <person name="Nicholson A.C."/>
        </authorList>
    </citation>
    <scope>NUCLEOTIDE SEQUENCE [LARGE SCALE GENOMIC DNA]</scope>
    <source>
        <strain evidence="2 3">ATCC 23612</strain>
    </source>
</reference>
<sequence>MSTTGRPWPARGGESPAGGHGEGGLTALPKRTPSPVPRGPRPRPGLLGPKEPEPGPLAALRRAQRAAAPLERVRRALQDLDAHTGRAPRTTDEHGSD</sequence>
<evidence type="ECO:0000313" key="2">
    <source>
        <dbReference type="EMBL" id="NKY98791.1"/>
    </source>
</evidence>
<evidence type="ECO:0000256" key="1">
    <source>
        <dbReference type="SAM" id="MobiDB-lite"/>
    </source>
</evidence>
<protein>
    <submittedName>
        <fullName evidence="2">Uncharacterized protein</fullName>
    </submittedName>
</protein>
<feature type="compositionally biased region" description="Basic and acidic residues" evidence="1">
    <location>
        <begin position="71"/>
        <end position="97"/>
    </location>
</feature>
<organism evidence="2 3">
    <name type="scientific">Nocardiopsis alborubida</name>
    <dbReference type="NCBI Taxonomy" id="146802"/>
    <lineage>
        <taxon>Bacteria</taxon>
        <taxon>Bacillati</taxon>
        <taxon>Actinomycetota</taxon>
        <taxon>Actinomycetes</taxon>
        <taxon>Streptosporangiales</taxon>
        <taxon>Nocardiopsidaceae</taxon>
        <taxon>Nocardiopsis</taxon>
    </lineage>
</organism>
<feature type="compositionally biased region" description="Pro residues" evidence="1">
    <location>
        <begin position="32"/>
        <end position="43"/>
    </location>
</feature>
<keyword evidence="3" id="KW-1185">Reference proteome</keyword>
<dbReference type="Proteomes" id="UP000553209">
    <property type="component" value="Unassembled WGS sequence"/>
</dbReference>
<proteinExistence type="predicted"/>
<feature type="region of interest" description="Disordered" evidence="1">
    <location>
        <begin position="1"/>
        <end position="97"/>
    </location>
</feature>